<reference evidence="1" key="1">
    <citation type="submission" date="2022-06" db="EMBL/GenBank/DDBJ databases">
        <title>Genomic Encyclopedia of Archaeal and Bacterial Type Strains, Phase II (KMG-II): from individual species to whole genera.</title>
        <authorList>
            <person name="Goeker M."/>
        </authorList>
    </citation>
    <scope>NUCLEOTIDE SEQUENCE</scope>
    <source>
        <strain evidence="1">DSM 43935</strain>
    </source>
</reference>
<sequence length="98" mass="10626">MFGFHVAPPELRQAAKIVHGLAREFAEQPARKYWADPEQAGNDELAAALALFQNTARDTADLLDADLAGMVTGLADTAAAYERSDATGERLLRALRSR</sequence>
<dbReference type="RefSeq" id="WP_253768390.1">
    <property type="nucleotide sequence ID" value="NZ_JAMTCK010000003.1"/>
</dbReference>
<gene>
    <name evidence="1" type="ORF">LX83_001427</name>
</gene>
<name>A0AAE3KF51_9PSEU</name>
<accession>A0AAE3KF51</accession>
<dbReference type="AlphaFoldDB" id="A0AAE3KF51"/>
<dbReference type="EMBL" id="JAMTCK010000003">
    <property type="protein sequence ID" value="MCP2164587.1"/>
    <property type="molecule type" value="Genomic_DNA"/>
</dbReference>
<protein>
    <submittedName>
        <fullName evidence="1">Uncharacterized protein</fullName>
    </submittedName>
</protein>
<keyword evidence="2" id="KW-1185">Reference proteome</keyword>
<evidence type="ECO:0000313" key="1">
    <source>
        <dbReference type="EMBL" id="MCP2164587.1"/>
    </source>
</evidence>
<proteinExistence type="predicted"/>
<dbReference type="Proteomes" id="UP001206128">
    <property type="component" value="Unassembled WGS sequence"/>
</dbReference>
<organism evidence="1 2">
    <name type="scientific">Goodfellowiella coeruleoviolacea</name>
    <dbReference type="NCBI Taxonomy" id="334858"/>
    <lineage>
        <taxon>Bacteria</taxon>
        <taxon>Bacillati</taxon>
        <taxon>Actinomycetota</taxon>
        <taxon>Actinomycetes</taxon>
        <taxon>Pseudonocardiales</taxon>
        <taxon>Pseudonocardiaceae</taxon>
        <taxon>Goodfellowiella</taxon>
    </lineage>
</organism>
<comment type="caution">
    <text evidence="1">The sequence shown here is derived from an EMBL/GenBank/DDBJ whole genome shotgun (WGS) entry which is preliminary data.</text>
</comment>
<evidence type="ECO:0000313" key="2">
    <source>
        <dbReference type="Proteomes" id="UP001206128"/>
    </source>
</evidence>